<keyword evidence="1" id="KW-0812">Transmembrane</keyword>
<keyword evidence="3" id="KW-1185">Reference proteome</keyword>
<reference evidence="2" key="1">
    <citation type="journal article" date="2020" name="Stud. Mycol.">
        <title>101 Dothideomycetes genomes: a test case for predicting lifestyles and emergence of pathogens.</title>
        <authorList>
            <person name="Haridas S."/>
            <person name="Albert R."/>
            <person name="Binder M."/>
            <person name="Bloem J."/>
            <person name="Labutti K."/>
            <person name="Salamov A."/>
            <person name="Andreopoulos B."/>
            <person name="Baker S."/>
            <person name="Barry K."/>
            <person name="Bills G."/>
            <person name="Bluhm B."/>
            <person name="Cannon C."/>
            <person name="Castanera R."/>
            <person name="Culley D."/>
            <person name="Daum C."/>
            <person name="Ezra D."/>
            <person name="Gonzalez J."/>
            <person name="Henrissat B."/>
            <person name="Kuo A."/>
            <person name="Liang C."/>
            <person name="Lipzen A."/>
            <person name="Lutzoni F."/>
            <person name="Magnuson J."/>
            <person name="Mondo S."/>
            <person name="Nolan M."/>
            <person name="Ohm R."/>
            <person name="Pangilinan J."/>
            <person name="Park H.-J."/>
            <person name="Ramirez L."/>
            <person name="Alfaro M."/>
            <person name="Sun H."/>
            <person name="Tritt A."/>
            <person name="Yoshinaga Y."/>
            <person name="Zwiers L.-H."/>
            <person name="Turgeon B."/>
            <person name="Goodwin S."/>
            <person name="Spatafora J."/>
            <person name="Crous P."/>
            <person name="Grigoriev I."/>
        </authorList>
    </citation>
    <scope>NUCLEOTIDE SEQUENCE</scope>
    <source>
        <strain evidence="2">CBS 279.74</strain>
    </source>
</reference>
<feature type="transmembrane region" description="Helical" evidence="1">
    <location>
        <begin position="94"/>
        <end position="119"/>
    </location>
</feature>
<evidence type="ECO:0000256" key="1">
    <source>
        <dbReference type="SAM" id="Phobius"/>
    </source>
</evidence>
<evidence type="ECO:0000313" key="2">
    <source>
        <dbReference type="EMBL" id="KAF2710978.1"/>
    </source>
</evidence>
<dbReference type="Proteomes" id="UP000799428">
    <property type="component" value="Unassembled WGS sequence"/>
</dbReference>
<name>A0A6G1KDR9_9PLEO</name>
<dbReference type="EMBL" id="MU005768">
    <property type="protein sequence ID" value="KAF2710978.1"/>
    <property type="molecule type" value="Genomic_DNA"/>
</dbReference>
<keyword evidence="1" id="KW-0472">Membrane</keyword>
<proteinExistence type="predicted"/>
<dbReference type="AlphaFoldDB" id="A0A6G1KDR9"/>
<keyword evidence="1" id="KW-1133">Transmembrane helix</keyword>
<organism evidence="2 3">
    <name type="scientific">Pleomassaria siparia CBS 279.74</name>
    <dbReference type="NCBI Taxonomy" id="1314801"/>
    <lineage>
        <taxon>Eukaryota</taxon>
        <taxon>Fungi</taxon>
        <taxon>Dikarya</taxon>
        <taxon>Ascomycota</taxon>
        <taxon>Pezizomycotina</taxon>
        <taxon>Dothideomycetes</taxon>
        <taxon>Pleosporomycetidae</taxon>
        <taxon>Pleosporales</taxon>
        <taxon>Pleomassariaceae</taxon>
        <taxon>Pleomassaria</taxon>
    </lineage>
</organism>
<feature type="transmembrane region" description="Helical" evidence="1">
    <location>
        <begin position="12"/>
        <end position="31"/>
    </location>
</feature>
<accession>A0A6G1KDR9</accession>
<protein>
    <submittedName>
        <fullName evidence="2">Uncharacterized protein</fullName>
    </submittedName>
</protein>
<sequence>MLHYPSLKIFNYTAYNFAAAVTVFIQELRGLTARSTAYRDKVCTKLATQRSNLLHNAYKKVNVLYPVSNCIYLLKPTHSKPTHTYAYKPTRISLLIVISVCVLIHITNAFIVSNIKFIVTYALNP</sequence>
<gene>
    <name evidence="2" type="ORF">K504DRAFT_453997</name>
</gene>
<evidence type="ECO:0000313" key="3">
    <source>
        <dbReference type="Proteomes" id="UP000799428"/>
    </source>
</evidence>